<evidence type="ECO:0000313" key="11">
    <source>
        <dbReference type="Proteomes" id="UP000295122"/>
    </source>
</evidence>
<evidence type="ECO:0000256" key="5">
    <source>
        <dbReference type="ARBA" id="ARBA00022833"/>
    </source>
</evidence>
<evidence type="ECO:0000256" key="1">
    <source>
        <dbReference type="ARBA" id="ARBA00001947"/>
    </source>
</evidence>
<evidence type="ECO:0000256" key="6">
    <source>
        <dbReference type="ARBA" id="ARBA00023049"/>
    </source>
</evidence>
<evidence type="ECO:0000259" key="9">
    <source>
        <dbReference type="Pfam" id="PF01551"/>
    </source>
</evidence>
<dbReference type="GO" id="GO:0046872">
    <property type="term" value="F:metal ion binding"/>
    <property type="evidence" value="ECO:0007669"/>
    <property type="project" value="UniProtKB-KW"/>
</dbReference>
<keyword evidence="2" id="KW-0645">Protease</keyword>
<keyword evidence="11" id="KW-1185">Reference proteome</keyword>
<keyword evidence="5" id="KW-0862">Zinc</keyword>
<dbReference type="InterPro" id="IPR016047">
    <property type="entry name" value="M23ase_b-sheet_dom"/>
</dbReference>
<keyword evidence="3" id="KW-0479">Metal-binding</keyword>
<gene>
    <name evidence="10" type="ORF">EV668_1287</name>
</gene>
<proteinExistence type="predicted"/>
<dbReference type="EMBL" id="SNZR01000011">
    <property type="protein sequence ID" value="TDR94017.1"/>
    <property type="molecule type" value="Genomic_DNA"/>
</dbReference>
<dbReference type="GO" id="GO:0004222">
    <property type="term" value="F:metalloendopeptidase activity"/>
    <property type="evidence" value="ECO:0007669"/>
    <property type="project" value="TreeGrafter"/>
</dbReference>
<keyword evidence="7" id="KW-0175">Coiled coil</keyword>
<keyword evidence="6" id="KW-0482">Metalloprotease</keyword>
<dbReference type="PANTHER" id="PTHR21666:SF288">
    <property type="entry name" value="CELL DIVISION PROTEIN YTFB"/>
    <property type="match status" value="1"/>
</dbReference>
<dbReference type="CDD" id="cd12797">
    <property type="entry name" value="M23_peptidase"/>
    <property type="match status" value="1"/>
</dbReference>
<dbReference type="Pfam" id="PF01551">
    <property type="entry name" value="Peptidase_M23"/>
    <property type="match status" value="1"/>
</dbReference>
<keyword evidence="4" id="KW-0378">Hydrolase</keyword>
<organism evidence="10 11">
    <name type="scientific">Enterovirga rhinocerotis</name>
    <dbReference type="NCBI Taxonomy" id="1339210"/>
    <lineage>
        <taxon>Bacteria</taxon>
        <taxon>Pseudomonadati</taxon>
        <taxon>Pseudomonadota</taxon>
        <taxon>Alphaproteobacteria</taxon>
        <taxon>Hyphomicrobiales</taxon>
        <taxon>Methylobacteriaceae</taxon>
        <taxon>Enterovirga</taxon>
    </lineage>
</organism>
<dbReference type="InterPro" id="IPR011055">
    <property type="entry name" value="Dup_hybrid_motif"/>
</dbReference>
<evidence type="ECO:0000256" key="2">
    <source>
        <dbReference type="ARBA" id="ARBA00022670"/>
    </source>
</evidence>
<dbReference type="RefSeq" id="WP_133768964.1">
    <property type="nucleotide sequence ID" value="NZ_SNZR01000011.1"/>
</dbReference>
<evidence type="ECO:0000256" key="7">
    <source>
        <dbReference type="SAM" id="Coils"/>
    </source>
</evidence>
<dbReference type="Gene3D" id="6.10.250.3150">
    <property type="match status" value="1"/>
</dbReference>
<feature type="coiled-coil region" evidence="7">
    <location>
        <begin position="232"/>
        <end position="305"/>
    </location>
</feature>
<dbReference type="Gene3D" id="2.70.70.10">
    <property type="entry name" value="Glucose Permease (Domain IIA)"/>
    <property type="match status" value="1"/>
</dbReference>
<dbReference type="AlphaFoldDB" id="A0A4R7CB88"/>
<dbReference type="InterPro" id="IPR050570">
    <property type="entry name" value="Cell_wall_metabolism_enzyme"/>
</dbReference>
<dbReference type="GO" id="GO:0006508">
    <property type="term" value="P:proteolysis"/>
    <property type="evidence" value="ECO:0007669"/>
    <property type="project" value="UniProtKB-KW"/>
</dbReference>
<feature type="domain" description="M23ase beta-sheet core" evidence="9">
    <location>
        <begin position="346"/>
        <end position="447"/>
    </location>
</feature>
<dbReference type="OrthoDB" id="9809144at2"/>
<name>A0A4R7CB88_9HYPH</name>
<feature type="compositionally biased region" description="Basic and acidic residues" evidence="8">
    <location>
        <begin position="52"/>
        <end position="69"/>
    </location>
</feature>
<dbReference type="SUPFAM" id="SSF51261">
    <property type="entry name" value="Duplicated hybrid motif"/>
    <property type="match status" value="1"/>
</dbReference>
<protein>
    <submittedName>
        <fullName evidence="10">Septal ring factor EnvC (AmiA/AmiB activator)</fullName>
    </submittedName>
</protein>
<comment type="cofactor">
    <cofactor evidence="1">
        <name>Zn(2+)</name>
        <dbReference type="ChEBI" id="CHEBI:29105"/>
    </cofactor>
</comment>
<feature type="region of interest" description="Disordered" evidence="8">
    <location>
        <begin position="42"/>
        <end position="81"/>
    </location>
</feature>
<evidence type="ECO:0000256" key="4">
    <source>
        <dbReference type="ARBA" id="ARBA00022801"/>
    </source>
</evidence>
<dbReference type="Proteomes" id="UP000295122">
    <property type="component" value="Unassembled WGS sequence"/>
</dbReference>
<reference evidence="10 11" key="1">
    <citation type="submission" date="2019-03" db="EMBL/GenBank/DDBJ databases">
        <title>Genomic Encyclopedia of Type Strains, Phase IV (KMG-IV): sequencing the most valuable type-strain genomes for metagenomic binning, comparative biology and taxonomic classification.</title>
        <authorList>
            <person name="Goeker M."/>
        </authorList>
    </citation>
    <scope>NUCLEOTIDE SEQUENCE [LARGE SCALE GENOMIC DNA]</scope>
    <source>
        <strain evidence="10 11">DSM 25903</strain>
    </source>
</reference>
<dbReference type="PANTHER" id="PTHR21666">
    <property type="entry name" value="PEPTIDASE-RELATED"/>
    <property type="match status" value="1"/>
</dbReference>
<evidence type="ECO:0000256" key="8">
    <source>
        <dbReference type="SAM" id="MobiDB-lite"/>
    </source>
</evidence>
<evidence type="ECO:0000256" key="3">
    <source>
        <dbReference type="ARBA" id="ARBA00022723"/>
    </source>
</evidence>
<accession>A0A4R7CB88</accession>
<sequence length="461" mass="49274">MATLWGQGERGRGPSLARGMLCAALAAGLGGLASVPLPVRAQDAPASAAPERPPDDAREKRRREERLRSLEQSARTSAESRQALEREIAALKADQPKLAAALVAAGQRARDAENRARATATRLDSLLSQEAAIRRSLASRRGVLAEVLGALQRLGRNPPPAMLVSPKDLMAAIRSAMLLAGLTPALREEARRLLADLQTLGRLKAAITADRMVLDAEYVALAGERDRLGMLIQARQERLAHAEADIRRERNRGERLGQEAKTLRDLLERMEAEAERARRAEEEAKAAAEAETRQVRERIAEAEKLAPARLAPRRPLAELRGNLVRPAAGEVARAFGASDGRGGAMRGAAITTMARAVVSAPADGTVVFAGPFRSYGRLLIINGGGGYYFLLAGMDAIQVEVGQFVLAGEPVAQMGEAAAPAAALGVVESDAPVLYVELRKDGSPIDPGPWWARTQSERARG</sequence>
<comment type="caution">
    <text evidence="10">The sequence shown here is derived from an EMBL/GenBank/DDBJ whole genome shotgun (WGS) entry which is preliminary data.</text>
</comment>
<evidence type="ECO:0000313" key="10">
    <source>
        <dbReference type="EMBL" id="TDR94017.1"/>
    </source>
</evidence>